<proteinExistence type="predicted"/>
<sequence length="249" mass="27940">MVLLSVLTMNFLRSRFKRKKRQSNKSLPSVLFPIRSYTAPIHTWAGAIQLLDESKSCRLRKICHCKVIGIDSMSVHHEFLLVYIRHPSGREAIGRVERETRLPPSVPVLPLSIGNLHSETSNPTHNDHDRISLSYDGTLKSLTQRLDYAQLYTLTYSKPSEAPSAAHLAALLVTISTHGGPTSTTRSTAEHPNAWFAYSVIEVLREIFSGKGKIESTSWCANIKAHGKTFQERWGAPRNACNTTPNHRM</sequence>
<dbReference type="OrthoDB" id="2674484at2759"/>
<dbReference type="Proteomes" id="UP000054217">
    <property type="component" value="Unassembled WGS sequence"/>
</dbReference>
<evidence type="ECO:0000313" key="2">
    <source>
        <dbReference type="Proteomes" id="UP000054217"/>
    </source>
</evidence>
<name>A0A0C3N8A5_PISTI</name>
<reference evidence="1 2" key="1">
    <citation type="submission" date="2014-04" db="EMBL/GenBank/DDBJ databases">
        <authorList>
            <consortium name="DOE Joint Genome Institute"/>
            <person name="Kuo A."/>
            <person name="Kohler A."/>
            <person name="Costa M.D."/>
            <person name="Nagy L.G."/>
            <person name="Floudas D."/>
            <person name="Copeland A."/>
            <person name="Barry K.W."/>
            <person name="Cichocki N."/>
            <person name="Veneault-Fourrey C."/>
            <person name="LaButti K."/>
            <person name="Lindquist E.A."/>
            <person name="Lipzen A."/>
            <person name="Lundell T."/>
            <person name="Morin E."/>
            <person name="Murat C."/>
            <person name="Sun H."/>
            <person name="Tunlid A."/>
            <person name="Henrissat B."/>
            <person name="Grigoriev I.V."/>
            <person name="Hibbett D.S."/>
            <person name="Martin F."/>
            <person name="Nordberg H.P."/>
            <person name="Cantor M.N."/>
            <person name="Hua S.X."/>
        </authorList>
    </citation>
    <scope>NUCLEOTIDE SEQUENCE [LARGE SCALE GENOMIC DNA]</scope>
    <source>
        <strain evidence="1 2">Marx 270</strain>
    </source>
</reference>
<reference evidence="2" key="2">
    <citation type="submission" date="2015-01" db="EMBL/GenBank/DDBJ databases">
        <title>Evolutionary Origins and Diversification of the Mycorrhizal Mutualists.</title>
        <authorList>
            <consortium name="DOE Joint Genome Institute"/>
            <consortium name="Mycorrhizal Genomics Consortium"/>
            <person name="Kohler A."/>
            <person name="Kuo A."/>
            <person name="Nagy L.G."/>
            <person name="Floudas D."/>
            <person name="Copeland A."/>
            <person name="Barry K.W."/>
            <person name="Cichocki N."/>
            <person name="Veneault-Fourrey C."/>
            <person name="LaButti K."/>
            <person name="Lindquist E.A."/>
            <person name="Lipzen A."/>
            <person name="Lundell T."/>
            <person name="Morin E."/>
            <person name="Murat C."/>
            <person name="Riley R."/>
            <person name="Ohm R."/>
            <person name="Sun H."/>
            <person name="Tunlid A."/>
            <person name="Henrissat B."/>
            <person name="Grigoriev I.V."/>
            <person name="Hibbett D.S."/>
            <person name="Martin F."/>
        </authorList>
    </citation>
    <scope>NUCLEOTIDE SEQUENCE [LARGE SCALE GENOMIC DNA]</scope>
    <source>
        <strain evidence="2">Marx 270</strain>
    </source>
</reference>
<dbReference type="EMBL" id="KN832031">
    <property type="protein sequence ID" value="KIN97284.1"/>
    <property type="molecule type" value="Genomic_DNA"/>
</dbReference>
<evidence type="ECO:0000313" key="1">
    <source>
        <dbReference type="EMBL" id="KIN97284.1"/>
    </source>
</evidence>
<dbReference type="AlphaFoldDB" id="A0A0C3N8A5"/>
<keyword evidence="2" id="KW-1185">Reference proteome</keyword>
<dbReference type="STRING" id="870435.A0A0C3N8A5"/>
<dbReference type="HOGENOM" id="CLU_1116130_0_0_1"/>
<dbReference type="InParanoid" id="A0A0C3N8A5"/>
<protein>
    <submittedName>
        <fullName evidence="1">Uncharacterized protein</fullName>
    </submittedName>
</protein>
<gene>
    <name evidence="1" type="ORF">M404DRAFT_897168</name>
</gene>
<accession>A0A0C3N8A5</accession>
<organism evidence="1 2">
    <name type="scientific">Pisolithus tinctorius Marx 270</name>
    <dbReference type="NCBI Taxonomy" id="870435"/>
    <lineage>
        <taxon>Eukaryota</taxon>
        <taxon>Fungi</taxon>
        <taxon>Dikarya</taxon>
        <taxon>Basidiomycota</taxon>
        <taxon>Agaricomycotina</taxon>
        <taxon>Agaricomycetes</taxon>
        <taxon>Agaricomycetidae</taxon>
        <taxon>Boletales</taxon>
        <taxon>Sclerodermatineae</taxon>
        <taxon>Pisolithaceae</taxon>
        <taxon>Pisolithus</taxon>
    </lineage>
</organism>